<accession>A0A9R0R8J9</accession>
<evidence type="ECO:0000313" key="3">
    <source>
        <dbReference type="Proteomes" id="UP000324705"/>
    </source>
</evidence>
<proteinExistence type="predicted"/>
<name>A0A9R0R8J9_TRITD</name>
<feature type="region of interest" description="Disordered" evidence="1">
    <location>
        <begin position="163"/>
        <end position="182"/>
    </location>
</feature>
<dbReference type="Gramene" id="TRITD3Av1G007100.1">
    <property type="protein sequence ID" value="TRITD3Av1G007100.1"/>
    <property type="gene ID" value="TRITD3Av1G007100"/>
</dbReference>
<dbReference type="EMBL" id="LT934115">
    <property type="protein sequence ID" value="VAH55849.1"/>
    <property type="molecule type" value="Genomic_DNA"/>
</dbReference>
<gene>
    <name evidence="2" type="ORF">TRITD_3Av1G007100</name>
</gene>
<feature type="region of interest" description="Disordered" evidence="1">
    <location>
        <begin position="265"/>
        <end position="344"/>
    </location>
</feature>
<feature type="compositionally biased region" description="Polar residues" evidence="1">
    <location>
        <begin position="265"/>
        <end position="281"/>
    </location>
</feature>
<dbReference type="Proteomes" id="UP000324705">
    <property type="component" value="Chromosome 3A"/>
</dbReference>
<dbReference type="AlphaFoldDB" id="A0A9R0R8J9"/>
<evidence type="ECO:0000256" key="1">
    <source>
        <dbReference type="SAM" id="MobiDB-lite"/>
    </source>
</evidence>
<organism evidence="2 3">
    <name type="scientific">Triticum turgidum subsp. durum</name>
    <name type="common">Durum wheat</name>
    <name type="synonym">Triticum durum</name>
    <dbReference type="NCBI Taxonomy" id="4567"/>
    <lineage>
        <taxon>Eukaryota</taxon>
        <taxon>Viridiplantae</taxon>
        <taxon>Streptophyta</taxon>
        <taxon>Embryophyta</taxon>
        <taxon>Tracheophyta</taxon>
        <taxon>Spermatophyta</taxon>
        <taxon>Magnoliopsida</taxon>
        <taxon>Liliopsida</taxon>
        <taxon>Poales</taxon>
        <taxon>Poaceae</taxon>
        <taxon>BOP clade</taxon>
        <taxon>Pooideae</taxon>
        <taxon>Triticodae</taxon>
        <taxon>Triticeae</taxon>
        <taxon>Triticinae</taxon>
        <taxon>Triticum</taxon>
    </lineage>
</organism>
<evidence type="ECO:0000313" key="2">
    <source>
        <dbReference type="EMBL" id="VAH55849.1"/>
    </source>
</evidence>
<keyword evidence="3" id="KW-1185">Reference proteome</keyword>
<reference evidence="2 3" key="1">
    <citation type="submission" date="2017-09" db="EMBL/GenBank/DDBJ databases">
        <authorList>
            <consortium name="International Durum Wheat Genome Sequencing Consortium (IDWGSC)"/>
            <person name="Milanesi L."/>
        </authorList>
    </citation>
    <scope>NUCLEOTIDE SEQUENCE [LARGE SCALE GENOMIC DNA]</scope>
    <source>
        <strain evidence="3">cv. Svevo</strain>
    </source>
</reference>
<protein>
    <submittedName>
        <fullName evidence="2">Uncharacterized protein</fullName>
    </submittedName>
</protein>
<dbReference type="OMA" id="CSHIFTI"/>
<sequence>MDIASSLFVPAPLFINHCSHIFTISGHKMTVIDFIDLSDHDIIDLSSSDDEAVQEDQIATQHRAASHDKQDVFVLAGEGSRGVQAVFVAAGEGSQDEQAVFVAASEGNQDRQAMFVAASEGRQEASEPGHALEATTLSMIMEEAPIVAASEGSQDVHPVSVAASEGRQETTESGHALEATAKSVRVKAKYRKKNYHTGTPRKSPRLIQMGECCTSPVEEPAANYKRSHMLGPAEESAASTDSAETAVLTMPHVGSGSCLRSPTSATFAGPTSITPKAQTSEGGDAKSVSVKTKYRKNYHTDTPRRSPRLIQMGGCCTSPVEEPTADHKRSRTLGPAEESVASTDSAETVVLALPHARSTNCLRSPTSATFPSLISTSPKAVTSKGGDAKLWRAKAKHPERNYHILSLVREKSPLGPTSTSPKALFSEDGDAKLVTGKVKRRRKNCRPCKLTP</sequence>